<dbReference type="RefSeq" id="WP_154306979.1">
    <property type="nucleotide sequence ID" value="NZ_WKKI01000008.1"/>
</dbReference>
<sequence>MKKIITFFGFFILLIGCSNQQFASEEDFVNFVKSSKDYENVIFLAEEKIKEYTIYPVIKEEAISFLLLKKNKNNTFKWDVIGDFRKYEITSDYSFDIETESSINVLYGKVKDENEVSSVFLNGEAITYSKENRFFYKISNEEIIVQDITLN</sequence>
<protein>
    <recommendedName>
        <fullName evidence="4">Lipoprotein</fullName>
    </recommendedName>
</protein>
<dbReference type="OrthoDB" id="9907095at2"/>
<dbReference type="PROSITE" id="PS51257">
    <property type="entry name" value="PROKAR_LIPOPROTEIN"/>
    <property type="match status" value="1"/>
</dbReference>
<evidence type="ECO:0000256" key="1">
    <source>
        <dbReference type="SAM" id="SignalP"/>
    </source>
</evidence>
<feature type="signal peptide" evidence="1">
    <location>
        <begin position="1"/>
        <end position="23"/>
    </location>
</feature>
<evidence type="ECO:0008006" key="4">
    <source>
        <dbReference type="Google" id="ProtNLM"/>
    </source>
</evidence>
<evidence type="ECO:0000313" key="3">
    <source>
        <dbReference type="Proteomes" id="UP000448867"/>
    </source>
</evidence>
<name>A0A7X2LWU1_9BACI</name>
<dbReference type="AlphaFoldDB" id="A0A7X2LWU1"/>
<organism evidence="2 3">
    <name type="scientific">Metabacillus lacus</name>
    <dbReference type="NCBI Taxonomy" id="1983721"/>
    <lineage>
        <taxon>Bacteria</taxon>
        <taxon>Bacillati</taxon>
        <taxon>Bacillota</taxon>
        <taxon>Bacilli</taxon>
        <taxon>Bacillales</taxon>
        <taxon>Bacillaceae</taxon>
        <taxon>Metabacillus</taxon>
    </lineage>
</organism>
<comment type="caution">
    <text evidence="2">The sequence shown here is derived from an EMBL/GenBank/DDBJ whole genome shotgun (WGS) entry which is preliminary data.</text>
</comment>
<gene>
    <name evidence="2" type="ORF">GJU40_06580</name>
</gene>
<dbReference type="Proteomes" id="UP000448867">
    <property type="component" value="Unassembled WGS sequence"/>
</dbReference>
<keyword evidence="3" id="KW-1185">Reference proteome</keyword>
<proteinExistence type="predicted"/>
<feature type="chain" id="PRO_5031218154" description="Lipoprotein" evidence="1">
    <location>
        <begin position="24"/>
        <end position="151"/>
    </location>
</feature>
<accession>A0A7X2LWU1</accession>
<reference evidence="2 3" key="1">
    <citation type="submission" date="2019-11" db="EMBL/GenBank/DDBJ databases">
        <title>Bacillus lacus genome.</title>
        <authorList>
            <person name="Allen C.J."/>
            <person name="Newman J.D."/>
        </authorList>
    </citation>
    <scope>NUCLEOTIDE SEQUENCE [LARGE SCALE GENOMIC DNA]</scope>
    <source>
        <strain evidence="2 3">KCTC 33946</strain>
    </source>
</reference>
<evidence type="ECO:0000313" key="2">
    <source>
        <dbReference type="EMBL" id="MRX71840.1"/>
    </source>
</evidence>
<dbReference type="EMBL" id="WKKI01000008">
    <property type="protein sequence ID" value="MRX71840.1"/>
    <property type="molecule type" value="Genomic_DNA"/>
</dbReference>
<keyword evidence="1" id="KW-0732">Signal</keyword>